<keyword evidence="2" id="KW-1185">Reference proteome</keyword>
<gene>
    <name evidence="1" type="ORF">SAMN06265348_10418</name>
</gene>
<reference evidence="1 2" key="1">
    <citation type="submission" date="2017-05" db="EMBL/GenBank/DDBJ databases">
        <authorList>
            <person name="Varghese N."/>
            <person name="Submissions S."/>
        </authorList>
    </citation>
    <scope>NUCLEOTIDE SEQUENCE [LARGE SCALE GENOMIC DNA]</scope>
    <source>
        <strain evidence="1 2">DSM 19036</strain>
    </source>
</reference>
<dbReference type="AlphaFoldDB" id="A0A521CK34"/>
<evidence type="ECO:0000313" key="2">
    <source>
        <dbReference type="Proteomes" id="UP000320300"/>
    </source>
</evidence>
<name>A0A521CK34_9SPHI</name>
<protein>
    <submittedName>
        <fullName evidence="1">Uncharacterized protein</fullName>
    </submittedName>
</protein>
<accession>A0A521CK34</accession>
<dbReference type="EMBL" id="FXTN01000004">
    <property type="protein sequence ID" value="SMO59813.1"/>
    <property type="molecule type" value="Genomic_DNA"/>
</dbReference>
<sequence length="30" mass="3365">MGLAKVWQQIMINFDLSGSKDGIDTHLSQM</sequence>
<dbReference type="Proteomes" id="UP000320300">
    <property type="component" value="Unassembled WGS sequence"/>
</dbReference>
<organism evidence="1 2">
    <name type="scientific">Pedobacter westerhofensis</name>
    <dbReference type="NCBI Taxonomy" id="425512"/>
    <lineage>
        <taxon>Bacteria</taxon>
        <taxon>Pseudomonadati</taxon>
        <taxon>Bacteroidota</taxon>
        <taxon>Sphingobacteriia</taxon>
        <taxon>Sphingobacteriales</taxon>
        <taxon>Sphingobacteriaceae</taxon>
        <taxon>Pedobacter</taxon>
    </lineage>
</organism>
<evidence type="ECO:0000313" key="1">
    <source>
        <dbReference type="EMBL" id="SMO59813.1"/>
    </source>
</evidence>
<proteinExistence type="predicted"/>